<keyword evidence="1" id="KW-1133">Transmembrane helix</keyword>
<feature type="transmembrane region" description="Helical" evidence="1">
    <location>
        <begin position="111"/>
        <end position="133"/>
    </location>
</feature>
<sequence>MKRYIMYLIAYSVGGFVLERIINLIFLQEWYDNSVLVGPYQPLYGNGVLLGVLFMEYVYPKIHANTVIKEGTFILVAILATALSEATTGYFFEWLTGIHLWDYGQTFTCNLEYVCLIPTSLFGIISYLVIKYLHPRFKIWLDRTPNSVFIPLLVIIIIDIVYTFYTLV</sequence>
<dbReference type="KEGG" id="xcl:G4Z02_07720"/>
<evidence type="ECO:0000313" key="3">
    <source>
        <dbReference type="Proteomes" id="UP000514720"/>
    </source>
</evidence>
<feature type="transmembrane region" description="Helical" evidence="1">
    <location>
        <begin position="145"/>
        <end position="165"/>
    </location>
</feature>
<feature type="transmembrane region" description="Helical" evidence="1">
    <location>
        <begin position="71"/>
        <end position="91"/>
    </location>
</feature>
<feature type="transmembrane region" description="Helical" evidence="1">
    <location>
        <begin position="7"/>
        <end position="31"/>
    </location>
</feature>
<dbReference type="Pfam" id="PF06541">
    <property type="entry name" value="ABC_trans_CmpB"/>
    <property type="match status" value="1"/>
</dbReference>
<gene>
    <name evidence="2" type="ORF">G4Z02_07720</name>
</gene>
<protein>
    <submittedName>
        <fullName evidence="2">Putative ABC transporter permease</fullName>
    </submittedName>
</protein>
<keyword evidence="1" id="KW-0472">Membrane</keyword>
<feature type="transmembrane region" description="Helical" evidence="1">
    <location>
        <begin position="43"/>
        <end position="59"/>
    </location>
</feature>
<proteinExistence type="predicted"/>
<keyword evidence="3" id="KW-1185">Reference proteome</keyword>
<dbReference type="RefSeq" id="WP_258877436.1">
    <property type="nucleotide sequence ID" value="NZ_CP048914.1"/>
</dbReference>
<dbReference type="InterPro" id="IPR010540">
    <property type="entry name" value="CmpB_TMEM229"/>
</dbReference>
<dbReference type="Proteomes" id="UP000514720">
    <property type="component" value="Chromosome"/>
</dbReference>
<dbReference type="EMBL" id="CP048914">
    <property type="protein sequence ID" value="QMS85633.1"/>
    <property type="molecule type" value="Genomic_DNA"/>
</dbReference>
<name>A0A7L7KSB8_9MOLU</name>
<evidence type="ECO:0000313" key="2">
    <source>
        <dbReference type="EMBL" id="QMS85633.1"/>
    </source>
</evidence>
<dbReference type="AlphaFoldDB" id="A0A7L7KSB8"/>
<keyword evidence="1" id="KW-0812">Transmembrane</keyword>
<evidence type="ECO:0000256" key="1">
    <source>
        <dbReference type="SAM" id="Phobius"/>
    </source>
</evidence>
<organism evidence="2 3">
    <name type="scientific">Candidatus Xianfuyuplasma coldseepsis</name>
    <dbReference type="NCBI Taxonomy" id="2782163"/>
    <lineage>
        <taxon>Bacteria</taxon>
        <taxon>Bacillati</taxon>
        <taxon>Mycoplasmatota</taxon>
        <taxon>Mollicutes</taxon>
        <taxon>Candidatus Izemoplasmatales</taxon>
        <taxon>Candidatus Izemoplasmataceae</taxon>
        <taxon>Candidatus Xianfuyuplasma</taxon>
    </lineage>
</organism>
<accession>A0A7L7KSB8</accession>
<reference evidence="2 3" key="1">
    <citation type="submission" date="2020-02" db="EMBL/GenBank/DDBJ databases">
        <authorList>
            <person name="Zheng R.K."/>
            <person name="Sun C.M."/>
        </authorList>
    </citation>
    <scope>NUCLEOTIDE SEQUENCE [LARGE SCALE GENOMIC DNA]</scope>
    <source>
        <strain evidence="3">zrk13</strain>
    </source>
</reference>